<dbReference type="Gene3D" id="2.170.8.10">
    <property type="entry name" value="Phosphoenolpyruvate Carboxykinase, domain 2"/>
    <property type="match status" value="1"/>
</dbReference>
<evidence type="ECO:0000256" key="7">
    <source>
        <dbReference type="ARBA" id="ARBA00023134"/>
    </source>
</evidence>
<dbReference type="EMBL" id="JARBJD010000152">
    <property type="protein sequence ID" value="KAK2949661.1"/>
    <property type="molecule type" value="Genomic_DNA"/>
</dbReference>
<keyword evidence="9 12" id="KW-0456">Lyase</keyword>
<evidence type="ECO:0000259" key="10">
    <source>
        <dbReference type="Pfam" id="PF00821"/>
    </source>
</evidence>
<dbReference type="PROSITE" id="PS00505">
    <property type="entry name" value="PEPCK_GTP"/>
    <property type="match status" value="1"/>
</dbReference>
<comment type="similarity">
    <text evidence="2">Belongs to the phosphoenolpyruvate carboxykinase [GTP] family.</text>
</comment>
<dbReference type="Pfam" id="PF17297">
    <property type="entry name" value="PEPCK_N"/>
    <property type="match status" value="1"/>
</dbReference>
<dbReference type="InterPro" id="IPR008209">
    <property type="entry name" value="PEP_carboxykinase_GTP"/>
</dbReference>
<keyword evidence="7" id="KW-0342">GTP-binding</keyword>
<evidence type="ECO:0000256" key="4">
    <source>
        <dbReference type="ARBA" id="ARBA00022723"/>
    </source>
</evidence>
<evidence type="ECO:0000256" key="3">
    <source>
        <dbReference type="ARBA" id="ARBA00012306"/>
    </source>
</evidence>
<dbReference type="SUPFAM" id="SSF68923">
    <property type="entry name" value="PEP carboxykinase N-terminal domain"/>
    <property type="match status" value="1"/>
</dbReference>
<dbReference type="InterPro" id="IPR008210">
    <property type="entry name" value="PEP_carboxykinase_N"/>
</dbReference>
<dbReference type="Pfam" id="PF00821">
    <property type="entry name" value="PEPCK_GTP"/>
    <property type="match status" value="1"/>
</dbReference>
<reference evidence="12 13" key="1">
    <citation type="journal article" date="2022" name="bioRxiv">
        <title>Genomics of Preaxostyla Flagellates Illuminates Evolutionary Transitions and the Path Towards Mitochondrial Loss.</title>
        <authorList>
            <person name="Novak L.V.F."/>
            <person name="Treitli S.C."/>
            <person name="Pyrih J."/>
            <person name="Halakuc P."/>
            <person name="Pipaliya S.V."/>
            <person name="Vacek V."/>
            <person name="Brzon O."/>
            <person name="Soukal P."/>
            <person name="Eme L."/>
            <person name="Dacks J.B."/>
            <person name="Karnkowska A."/>
            <person name="Elias M."/>
            <person name="Hampl V."/>
        </authorList>
    </citation>
    <scope>NUCLEOTIDE SEQUENCE [LARGE SCALE GENOMIC DNA]</scope>
    <source>
        <strain evidence="12">NAU3</strain>
        <tissue evidence="12">Gut</tissue>
    </source>
</reference>
<dbReference type="GO" id="GO:0004613">
    <property type="term" value="F:phosphoenolpyruvate carboxykinase (GTP) activity"/>
    <property type="evidence" value="ECO:0007669"/>
    <property type="project" value="UniProtKB-EC"/>
</dbReference>
<dbReference type="PANTHER" id="PTHR11561">
    <property type="entry name" value="PHOSPHOENOLPYRUVATE CARBOXYKINASE"/>
    <property type="match status" value="1"/>
</dbReference>
<name>A0ABQ9XH84_9EUKA</name>
<dbReference type="InterPro" id="IPR035078">
    <property type="entry name" value="PEP_carboxykinase_GTP_N"/>
</dbReference>
<keyword evidence="4" id="KW-0479">Metal-binding</keyword>
<evidence type="ECO:0000313" key="13">
    <source>
        <dbReference type="Proteomes" id="UP001281761"/>
    </source>
</evidence>
<evidence type="ECO:0000256" key="1">
    <source>
        <dbReference type="ARBA" id="ARBA00001936"/>
    </source>
</evidence>
<dbReference type="SUPFAM" id="SSF53795">
    <property type="entry name" value="PEP carboxykinase-like"/>
    <property type="match status" value="1"/>
</dbReference>
<dbReference type="InterPro" id="IPR013035">
    <property type="entry name" value="PEP_carboxykinase_C"/>
</dbReference>
<proteinExistence type="inferred from homology"/>
<evidence type="ECO:0000313" key="12">
    <source>
        <dbReference type="EMBL" id="KAK2949661.1"/>
    </source>
</evidence>
<organism evidence="12 13">
    <name type="scientific">Blattamonas nauphoetae</name>
    <dbReference type="NCBI Taxonomy" id="2049346"/>
    <lineage>
        <taxon>Eukaryota</taxon>
        <taxon>Metamonada</taxon>
        <taxon>Preaxostyla</taxon>
        <taxon>Oxymonadida</taxon>
        <taxon>Blattamonas</taxon>
    </lineage>
</organism>
<protein>
    <recommendedName>
        <fullName evidence="3">phosphoenolpyruvate carboxykinase (GTP)</fullName>
        <ecNumber evidence="3">4.1.1.32</ecNumber>
    </recommendedName>
</protein>
<keyword evidence="5" id="KW-0547">Nucleotide-binding</keyword>
<keyword evidence="13" id="KW-1185">Reference proteome</keyword>
<gene>
    <name evidence="12" type="ORF">BLNAU_15412</name>
</gene>
<dbReference type="EC" id="4.1.1.32" evidence="3"/>
<dbReference type="Gene3D" id="3.90.228.20">
    <property type="match status" value="1"/>
</dbReference>
<evidence type="ECO:0000256" key="5">
    <source>
        <dbReference type="ARBA" id="ARBA00022741"/>
    </source>
</evidence>
<evidence type="ECO:0000259" key="11">
    <source>
        <dbReference type="Pfam" id="PF17297"/>
    </source>
</evidence>
<accession>A0ABQ9XH84</accession>
<evidence type="ECO:0000256" key="9">
    <source>
        <dbReference type="ARBA" id="ARBA00023239"/>
    </source>
</evidence>
<dbReference type="Proteomes" id="UP001281761">
    <property type="component" value="Unassembled WGS sequence"/>
</dbReference>
<dbReference type="InterPro" id="IPR035077">
    <property type="entry name" value="PEP_carboxykinase_GTP_C"/>
</dbReference>
<feature type="domain" description="Phosphoenolpyruvate carboxykinase C-terminal P-loop" evidence="10">
    <location>
        <begin position="225"/>
        <end position="661"/>
    </location>
</feature>
<evidence type="ECO:0000256" key="6">
    <source>
        <dbReference type="ARBA" id="ARBA00022793"/>
    </source>
</evidence>
<sequence>MPINPYLYPNSYAARSSPLDVARSESRTFVSLEDGKSLYHTPNSKLPANLGFSWSCSAGEYDAEKGRELNTEEMRGKLFLKFTGCMRGRTMFVIPFSMGPVCSPFSKLGIQLSDSLYVVANMYTMTRTGLGILQKISEGTPFVPCWHSVGVPLLPGEKDVMWPCCREQNDKYISHFTTPDPERPLLGKYSIMSFGSGYGGNAILGKKCYALRIASKMGRDDPDKWMAEHMLILRVKYTPIVSVDPATKKKTFGPTEYFTVTGAFPSACGKTNMAMIEVPAEFRDEWSVSTVGDDIAWIHVVETEKTDPKTGKVVKTKEMRAINPESGFFGVAPGTGEKTNANAMATLRGGNIIFTNVATTFNGDVFWDGLSDTLPDDGVIDWKGNKRGWKSDPARRVFDDPTYEGYQKLSEQERKMKKRQFFNSLAHPNSRYTTPCVQCPIIDPEWNTADGVPLDAMVFGGRRSTLIPLAVRARSWNQGVLLGATLRSETTAAVQDRASGVLNFDPFAMRPFVGYNMGEYFEHWCDMGEKMKVDGAENVNTPDMYFVNWFRKNEKGEFIWNGFSDNFRVIRWICLNRLQKKKGDTSTERQQDTPLGYAPTMASLNLPPKNDILTDAAILTVPTAEGVDGETEWAREMKERKNFLDVFGPDLPKQLKTEFNDIVDHLVAAKSIKESESKDIRF</sequence>
<comment type="caution">
    <text evidence="12">The sequence shown here is derived from an EMBL/GenBank/DDBJ whole genome shotgun (WGS) entry which is preliminary data.</text>
</comment>
<keyword evidence="6" id="KW-0210">Decarboxylase</keyword>
<dbReference type="NCBIfam" id="NF003253">
    <property type="entry name" value="PRK04210.1"/>
    <property type="match status" value="1"/>
</dbReference>
<comment type="cofactor">
    <cofactor evidence="1">
        <name>Mn(2+)</name>
        <dbReference type="ChEBI" id="CHEBI:29035"/>
    </cofactor>
</comment>
<evidence type="ECO:0000256" key="2">
    <source>
        <dbReference type="ARBA" id="ARBA00005796"/>
    </source>
</evidence>
<dbReference type="Gene3D" id="3.40.449.10">
    <property type="entry name" value="Phosphoenolpyruvate Carboxykinase, domain 1"/>
    <property type="match status" value="1"/>
</dbReference>
<keyword evidence="8" id="KW-0464">Manganese</keyword>
<evidence type="ECO:0000256" key="8">
    <source>
        <dbReference type="ARBA" id="ARBA00023211"/>
    </source>
</evidence>
<dbReference type="InterPro" id="IPR018091">
    <property type="entry name" value="PEP_carboxykin_GTP_CS"/>
</dbReference>
<dbReference type="HAMAP" id="MF_00452">
    <property type="entry name" value="PEPCK_GTP"/>
    <property type="match status" value="1"/>
</dbReference>
<feature type="domain" description="Phosphoenolpyruvate carboxykinase GTP-utilising N-terminal" evidence="11">
    <location>
        <begin position="8"/>
        <end position="219"/>
    </location>
</feature>
<dbReference type="PANTHER" id="PTHR11561:SF0">
    <property type="entry name" value="PHOSPHOENOLPYRUVATE CARBOXYKINASE [GTP]-RELATED"/>
    <property type="match status" value="1"/>
</dbReference>